<reference evidence="2 3" key="1">
    <citation type="submission" date="2019-03" db="EMBL/GenBank/DDBJ databases">
        <title>First draft genome of Liparis tanakae, snailfish: a comprehensive survey of snailfish specific genes.</title>
        <authorList>
            <person name="Kim W."/>
            <person name="Song I."/>
            <person name="Jeong J.-H."/>
            <person name="Kim D."/>
            <person name="Kim S."/>
            <person name="Ryu S."/>
            <person name="Song J.Y."/>
            <person name="Lee S.K."/>
        </authorList>
    </citation>
    <scope>NUCLEOTIDE SEQUENCE [LARGE SCALE GENOMIC DNA]</scope>
    <source>
        <tissue evidence="2">Muscle</tissue>
    </source>
</reference>
<keyword evidence="3" id="KW-1185">Reference proteome</keyword>
<proteinExistence type="predicted"/>
<gene>
    <name evidence="2" type="ORF">EYF80_036159</name>
</gene>
<name>A0A4Z2GK00_9TELE</name>
<dbReference type="EMBL" id="SRLO01000511">
    <property type="protein sequence ID" value="TNN53585.1"/>
    <property type="molecule type" value="Genomic_DNA"/>
</dbReference>
<comment type="caution">
    <text evidence="2">The sequence shown here is derived from an EMBL/GenBank/DDBJ whole genome shotgun (WGS) entry which is preliminary data.</text>
</comment>
<protein>
    <submittedName>
        <fullName evidence="2">Uncharacterized protein</fullName>
    </submittedName>
</protein>
<feature type="compositionally biased region" description="Basic and acidic residues" evidence="1">
    <location>
        <begin position="58"/>
        <end position="87"/>
    </location>
</feature>
<evidence type="ECO:0000313" key="2">
    <source>
        <dbReference type="EMBL" id="TNN53585.1"/>
    </source>
</evidence>
<dbReference type="Proteomes" id="UP000314294">
    <property type="component" value="Unassembled WGS sequence"/>
</dbReference>
<organism evidence="2 3">
    <name type="scientific">Liparis tanakae</name>
    <name type="common">Tanaka's snailfish</name>
    <dbReference type="NCBI Taxonomy" id="230148"/>
    <lineage>
        <taxon>Eukaryota</taxon>
        <taxon>Metazoa</taxon>
        <taxon>Chordata</taxon>
        <taxon>Craniata</taxon>
        <taxon>Vertebrata</taxon>
        <taxon>Euteleostomi</taxon>
        <taxon>Actinopterygii</taxon>
        <taxon>Neopterygii</taxon>
        <taxon>Teleostei</taxon>
        <taxon>Neoteleostei</taxon>
        <taxon>Acanthomorphata</taxon>
        <taxon>Eupercaria</taxon>
        <taxon>Perciformes</taxon>
        <taxon>Cottioidei</taxon>
        <taxon>Cottales</taxon>
        <taxon>Liparidae</taxon>
        <taxon>Liparis</taxon>
    </lineage>
</organism>
<feature type="compositionally biased region" description="Acidic residues" evidence="1">
    <location>
        <begin position="1"/>
        <end position="16"/>
    </location>
</feature>
<evidence type="ECO:0000256" key="1">
    <source>
        <dbReference type="SAM" id="MobiDB-lite"/>
    </source>
</evidence>
<dbReference type="AlphaFoldDB" id="A0A4Z2GK00"/>
<sequence>MVEQGLEEEEEEEEEGYLYAPPKENHESGASDRNGRLFQTMMCHPDDITDRNVPPKPQRAEGDSHRHTDGVRKEEEGRRPTGEGEKPRIHHYLATDKQYQMEDGSRLRLRLPLLKMTNIFRREMDEIWNPMETDTQSF</sequence>
<accession>A0A4Z2GK00</accession>
<evidence type="ECO:0000313" key="3">
    <source>
        <dbReference type="Proteomes" id="UP000314294"/>
    </source>
</evidence>
<feature type="compositionally biased region" description="Basic and acidic residues" evidence="1">
    <location>
        <begin position="23"/>
        <end position="35"/>
    </location>
</feature>
<feature type="region of interest" description="Disordered" evidence="1">
    <location>
        <begin position="1"/>
        <end position="89"/>
    </location>
</feature>